<keyword evidence="1" id="KW-0472">Membrane</keyword>
<accession>A0A9K3N7E6</accession>
<keyword evidence="1" id="KW-1133">Transmembrane helix</keyword>
<reference evidence="2" key="1">
    <citation type="journal article" date="2017" name="Nature">
        <title>The sunflower genome provides insights into oil metabolism, flowering and Asterid evolution.</title>
        <authorList>
            <person name="Badouin H."/>
            <person name="Gouzy J."/>
            <person name="Grassa C.J."/>
            <person name="Murat F."/>
            <person name="Staton S.E."/>
            <person name="Cottret L."/>
            <person name="Lelandais-Briere C."/>
            <person name="Owens G.L."/>
            <person name="Carrere S."/>
            <person name="Mayjonade B."/>
            <person name="Legrand L."/>
            <person name="Gill N."/>
            <person name="Kane N.C."/>
            <person name="Bowers J.E."/>
            <person name="Hubner S."/>
            <person name="Bellec A."/>
            <person name="Berard A."/>
            <person name="Berges H."/>
            <person name="Blanchet N."/>
            <person name="Boniface M.C."/>
            <person name="Brunel D."/>
            <person name="Catrice O."/>
            <person name="Chaidir N."/>
            <person name="Claudel C."/>
            <person name="Donnadieu C."/>
            <person name="Faraut T."/>
            <person name="Fievet G."/>
            <person name="Helmstetter N."/>
            <person name="King M."/>
            <person name="Knapp S.J."/>
            <person name="Lai Z."/>
            <person name="Le Paslier M.C."/>
            <person name="Lippi Y."/>
            <person name="Lorenzon L."/>
            <person name="Mandel J.R."/>
            <person name="Marage G."/>
            <person name="Marchand G."/>
            <person name="Marquand E."/>
            <person name="Bret-Mestries E."/>
            <person name="Morien E."/>
            <person name="Nambeesan S."/>
            <person name="Nguyen T."/>
            <person name="Pegot-Espagnet P."/>
            <person name="Pouilly N."/>
            <person name="Raftis F."/>
            <person name="Sallet E."/>
            <person name="Schiex T."/>
            <person name="Thomas J."/>
            <person name="Vandecasteele C."/>
            <person name="Vares D."/>
            <person name="Vear F."/>
            <person name="Vautrin S."/>
            <person name="Crespi M."/>
            <person name="Mangin B."/>
            <person name="Burke J.M."/>
            <person name="Salse J."/>
            <person name="Munos S."/>
            <person name="Vincourt P."/>
            <person name="Rieseberg L.H."/>
            <person name="Langlade N.B."/>
        </authorList>
    </citation>
    <scope>NUCLEOTIDE SEQUENCE</scope>
    <source>
        <tissue evidence="2">Leaves</tissue>
    </source>
</reference>
<dbReference type="EMBL" id="MNCJ02000324">
    <property type="protein sequence ID" value="KAF5789158.1"/>
    <property type="molecule type" value="Genomic_DNA"/>
</dbReference>
<dbReference type="Proteomes" id="UP000215914">
    <property type="component" value="Unassembled WGS sequence"/>
</dbReference>
<evidence type="ECO:0000313" key="2">
    <source>
        <dbReference type="EMBL" id="KAF5789158.1"/>
    </source>
</evidence>
<feature type="transmembrane region" description="Helical" evidence="1">
    <location>
        <begin position="15"/>
        <end position="38"/>
    </location>
</feature>
<evidence type="ECO:0000313" key="3">
    <source>
        <dbReference type="Proteomes" id="UP000215914"/>
    </source>
</evidence>
<keyword evidence="1" id="KW-0812">Transmembrane</keyword>
<proteinExistence type="predicted"/>
<sequence length="51" mass="5773">MTSAAGYVGDELERIFFFFCVCCFVSAFRVLQAETLLLPFIHLKKKLNGPT</sequence>
<name>A0A9K3N7E6_HELAN</name>
<protein>
    <submittedName>
        <fullName evidence="2">Uncharacterized protein</fullName>
    </submittedName>
</protein>
<organism evidence="2 3">
    <name type="scientific">Helianthus annuus</name>
    <name type="common">Common sunflower</name>
    <dbReference type="NCBI Taxonomy" id="4232"/>
    <lineage>
        <taxon>Eukaryota</taxon>
        <taxon>Viridiplantae</taxon>
        <taxon>Streptophyta</taxon>
        <taxon>Embryophyta</taxon>
        <taxon>Tracheophyta</taxon>
        <taxon>Spermatophyta</taxon>
        <taxon>Magnoliopsida</taxon>
        <taxon>eudicotyledons</taxon>
        <taxon>Gunneridae</taxon>
        <taxon>Pentapetalae</taxon>
        <taxon>asterids</taxon>
        <taxon>campanulids</taxon>
        <taxon>Asterales</taxon>
        <taxon>Asteraceae</taxon>
        <taxon>Asteroideae</taxon>
        <taxon>Heliantheae alliance</taxon>
        <taxon>Heliantheae</taxon>
        <taxon>Helianthus</taxon>
    </lineage>
</organism>
<keyword evidence="3" id="KW-1185">Reference proteome</keyword>
<dbReference type="Gramene" id="mRNA:HanXRQr2_Chr09g0367711">
    <property type="protein sequence ID" value="CDS:HanXRQr2_Chr09g0367711.1"/>
    <property type="gene ID" value="HanXRQr2_Chr09g0367711"/>
</dbReference>
<reference evidence="2" key="2">
    <citation type="submission" date="2020-06" db="EMBL/GenBank/DDBJ databases">
        <title>Helianthus annuus Genome sequencing and assembly Release 2.</title>
        <authorList>
            <person name="Gouzy J."/>
            <person name="Langlade N."/>
            <person name="Munos S."/>
        </authorList>
    </citation>
    <scope>NUCLEOTIDE SEQUENCE</scope>
    <source>
        <tissue evidence="2">Leaves</tissue>
    </source>
</reference>
<gene>
    <name evidence="2" type="ORF">HanXRQr2_Chr09g0367711</name>
</gene>
<comment type="caution">
    <text evidence="2">The sequence shown here is derived from an EMBL/GenBank/DDBJ whole genome shotgun (WGS) entry which is preliminary data.</text>
</comment>
<dbReference type="AlphaFoldDB" id="A0A9K3N7E6"/>
<evidence type="ECO:0000256" key="1">
    <source>
        <dbReference type="SAM" id="Phobius"/>
    </source>
</evidence>